<protein>
    <submittedName>
        <fullName evidence="2">Si:ch211-1e14.1</fullName>
    </submittedName>
</protein>
<dbReference type="InterPro" id="IPR024606">
    <property type="entry name" value="KIAA1549"/>
</dbReference>
<feature type="region of interest" description="Disordered" evidence="1">
    <location>
        <begin position="53"/>
        <end position="89"/>
    </location>
</feature>
<feature type="region of interest" description="Disordered" evidence="1">
    <location>
        <begin position="1"/>
        <end position="28"/>
    </location>
</feature>
<proteinExistence type="predicted"/>
<reference evidence="2" key="2">
    <citation type="submission" date="2025-08" db="UniProtKB">
        <authorList>
            <consortium name="Ensembl"/>
        </authorList>
    </citation>
    <scope>IDENTIFICATION</scope>
</reference>
<evidence type="ECO:0000313" key="2">
    <source>
        <dbReference type="Ensembl" id="ENSMMDP00005028482.1"/>
    </source>
</evidence>
<accession>A0A667YKM4</accession>
<keyword evidence="3" id="KW-1185">Reference proteome</keyword>
<name>A0A667YKM4_9TELE</name>
<reference evidence="2" key="3">
    <citation type="submission" date="2025-09" db="UniProtKB">
        <authorList>
            <consortium name="Ensembl"/>
        </authorList>
    </citation>
    <scope>IDENTIFICATION</scope>
</reference>
<dbReference type="Proteomes" id="UP000472263">
    <property type="component" value="Chromosome 6"/>
</dbReference>
<dbReference type="Pfam" id="PF12877">
    <property type="entry name" value="KIAA1549"/>
    <property type="match status" value="1"/>
</dbReference>
<sequence length="138" mass="15231">MKQKYSSRSPKQRKREQLNGGMMDADKDHLITNDSDATYRKCPGVNNVAYVVGSPPRSPSPTDDVFMGPASSPPGHAPPPPPYMPPQPSIEEARQQMHSLLDDAFALVSPTSQGRFFHLLRPCCRCCDLTTCQLCATR</sequence>
<evidence type="ECO:0000313" key="3">
    <source>
        <dbReference type="Proteomes" id="UP000472263"/>
    </source>
</evidence>
<dbReference type="Ensembl" id="ENSMMDT00005029165.1">
    <property type="protein sequence ID" value="ENSMMDP00005028482.1"/>
    <property type="gene ID" value="ENSMMDG00005013558.1"/>
</dbReference>
<dbReference type="GeneTree" id="ENSGT00530000063472"/>
<reference evidence="2" key="1">
    <citation type="submission" date="2019-06" db="EMBL/GenBank/DDBJ databases">
        <authorList>
            <consortium name="Wellcome Sanger Institute Data Sharing"/>
        </authorList>
    </citation>
    <scope>NUCLEOTIDE SEQUENCE [LARGE SCALE GENOMIC DNA]</scope>
</reference>
<gene>
    <name evidence="2" type="primary">si:ch211-1e14.1</name>
</gene>
<organism evidence="2 3">
    <name type="scientific">Myripristis murdjan</name>
    <name type="common">pinecone soldierfish</name>
    <dbReference type="NCBI Taxonomy" id="586833"/>
    <lineage>
        <taxon>Eukaryota</taxon>
        <taxon>Metazoa</taxon>
        <taxon>Chordata</taxon>
        <taxon>Craniata</taxon>
        <taxon>Vertebrata</taxon>
        <taxon>Euteleostomi</taxon>
        <taxon>Actinopterygii</taxon>
        <taxon>Neopterygii</taxon>
        <taxon>Teleostei</taxon>
        <taxon>Neoteleostei</taxon>
        <taxon>Acanthomorphata</taxon>
        <taxon>Holocentriformes</taxon>
        <taxon>Holocentridae</taxon>
        <taxon>Myripristis</taxon>
    </lineage>
</organism>
<feature type="compositionally biased region" description="Basic residues" evidence="1">
    <location>
        <begin position="1"/>
        <end position="14"/>
    </location>
</feature>
<evidence type="ECO:0000256" key="1">
    <source>
        <dbReference type="SAM" id="MobiDB-lite"/>
    </source>
</evidence>
<feature type="compositionally biased region" description="Pro residues" evidence="1">
    <location>
        <begin position="71"/>
        <end position="88"/>
    </location>
</feature>
<dbReference type="PANTHER" id="PTHR21590">
    <property type="entry name" value="SEA DOMAIN-CONTAINING PROTEIN"/>
    <property type="match status" value="1"/>
</dbReference>
<dbReference type="PANTHER" id="PTHR21590:SF4">
    <property type="entry name" value="UPF0606 PROTEIN KIAA1549"/>
    <property type="match status" value="1"/>
</dbReference>
<dbReference type="AlphaFoldDB" id="A0A667YKM4"/>